<organism evidence="3">
    <name type="scientific">Capitella teleta</name>
    <name type="common">Polychaete worm</name>
    <dbReference type="NCBI Taxonomy" id="283909"/>
    <lineage>
        <taxon>Eukaryota</taxon>
        <taxon>Metazoa</taxon>
        <taxon>Spiralia</taxon>
        <taxon>Lophotrochozoa</taxon>
        <taxon>Annelida</taxon>
        <taxon>Polychaeta</taxon>
        <taxon>Sedentaria</taxon>
        <taxon>Scolecida</taxon>
        <taxon>Capitellidae</taxon>
        <taxon>Capitella</taxon>
    </lineage>
</organism>
<name>R7TSK9_CAPTE</name>
<dbReference type="InterPro" id="IPR001506">
    <property type="entry name" value="Peptidase_M12A"/>
</dbReference>
<evidence type="ECO:0000259" key="2">
    <source>
        <dbReference type="PROSITE" id="PS51864"/>
    </source>
</evidence>
<dbReference type="EMBL" id="AMQN01000252">
    <property type="status" value="NOT_ANNOTATED_CDS"/>
    <property type="molecule type" value="Genomic_DNA"/>
</dbReference>
<dbReference type="Proteomes" id="UP000014760">
    <property type="component" value="Unassembled WGS sequence"/>
</dbReference>
<evidence type="ECO:0000313" key="5">
    <source>
        <dbReference type="Proteomes" id="UP000014760"/>
    </source>
</evidence>
<dbReference type="EMBL" id="KB308724">
    <property type="protein sequence ID" value="ELT96863.1"/>
    <property type="molecule type" value="Genomic_DNA"/>
</dbReference>
<protein>
    <recommendedName>
        <fullName evidence="2">Peptidase M12A domain-containing protein</fullName>
    </recommendedName>
</protein>
<dbReference type="OrthoDB" id="291007at2759"/>
<gene>
    <name evidence="3" type="ORF">CAPTEDRAFT_203228</name>
</gene>
<comment type="caution">
    <text evidence="1">Lacks conserved residue(s) required for the propagation of feature annotation.</text>
</comment>
<evidence type="ECO:0000256" key="1">
    <source>
        <dbReference type="PROSITE-ProRule" id="PRU01211"/>
    </source>
</evidence>
<dbReference type="GO" id="GO:0006508">
    <property type="term" value="P:proteolysis"/>
    <property type="evidence" value="ECO:0007669"/>
    <property type="project" value="InterPro"/>
</dbReference>
<dbReference type="EnsemblMetazoa" id="CapteT203228">
    <property type="protein sequence ID" value="CapteP203228"/>
    <property type="gene ID" value="CapteG203228"/>
</dbReference>
<dbReference type="SUPFAM" id="SSF55486">
    <property type="entry name" value="Metalloproteases ('zincins'), catalytic domain"/>
    <property type="match status" value="1"/>
</dbReference>
<reference evidence="3 5" key="2">
    <citation type="journal article" date="2013" name="Nature">
        <title>Insights into bilaterian evolution from three spiralian genomes.</title>
        <authorList>
            <person name="Simakov O."/>
            <person name="Marletaz F."/>
            <person name="Cho S.J."/>
            <person name="Edsinger-Gonzales E."/>
            <person name="Havlak P."/>
            <person name="Hellsten U."/>
            <person name="Kuo D.H."/>
            <person name="Larsson T."/>
            <person name="Lv J."/>
            <person name="Arendt D."/>
            <person name="Savage R."/>
            <person name="Osoegawa K."/>
            <person name="de Jong P."/>
            <person name="Grimwood J."/>
            <person name="Chapman J.A."/>
            <person name="Shapiro H."/>
            <person name="Aerts A."/>
            <person name="Otillar R.P."/>
            <person name="Terry A.Y."/>
            <person name="Boore J.L."/>
            <person name="Grigoriev I.V."/>
            <person name="Lindberg D.R."/>
            <person name="Seaver E.C."/>
            <person name="Weisblat D.A."/>
            <person name="Putnam N.H."/>
            <person name="Rokhsar D.S."/>
        </authorList>
    </citation>
    <scope>NUCLEOTIDE SEQUENCE</scope>
    <source>
        <strain evidence="3 5">I ESC-2004</strain>
    </source>
</reference>
<feature type="domain" description="Peptidase M12A" evidence="2">
    <location>
        <begin position="1"/>
        <end position="54"/>
    </location>
</feature>
<evidence type="ECO:0000313" key="3">
    <source>
        <dbReference type="EMBL" id="ELT96863.1"/>
    </source>
</evidence>
<dbReference type="GO" id="GO:0004222">
    <property type="term" value="F:metalloendopeptidase activity"/>
    <property type="evidence" value="ECO:0007669"/>
    <property type="project" value="InterPro"/>
</dbReference>
<evidence type="ECO:0000313" key="4">
    <source>
        <dbReference type="EnsemblMetazoa" id="CapteP203228"/>
    </source>
</evidence>
<keyword evidence="5" id="KW-1185">Reference proteome</keyword>
<reference evidence="4" key="3">
    <citation type="submission" date="2015-06" db="UniProtKB">
        <authorList>
            <consortium name="EnsemblMetazoa"/>
        </authorList>
    </citation>
    <scope>IDENTIFICATION</scope>
</reference>
<sequence length="131" mass="14520">MEFNFQQHPSPVYSYGVPYGYSNVMHYEPYEEIGSRMGHSFSDIKLANLMYGCTQIIAESRSAQLEDSSPKTANATVLGTLSACVATRTVAPRETRHARFQSISSARHLPRRPSYPLSVSIVSTLLTTQSS</sequence>
<proteinExistence type="predicted"/>
<accession>R7TSK9</accession>
<dbReference type="PROSITE" id="PS51864">
    <property type="entry name" value="ASTACIN"/>
    <property type="match status" value="1"/>
</dbReference>
<dbReference type="AlphaFoldDB" id="R7TSK9"/>
<dbReference type="HOGENOM" id="CLU_1929571_0_0_1"/>
<reference evidence="5" key="1">
    <citation type="submission" date="2012-12" db="EMBL/GenBank/DDBJ databases">
        <authorList>
            <person name="Hellsten U."/>
            <person name="Grimwood J."/>
            <person name="Chapman J.A."/>
            <person name="Shapiro H."/>
            <person name="Aerts A."/>
            <person name="Otillar R.P."/>
            <person name="Terry A.Y."/>
            <person name="Boore J.L."/>
            <person name="Simakov O."/>
            <person name="Marletaz F."/>
            <person name="Cho S.-J."/>
            <person name="Edsinger-Gonzales E."/>
            <person name="Havlak P."/>
            <person name="Kuo D.-H."/>
            <person name="Larsson T."/>
            <person name="Lv J."/>
            <person name="Arendt D."/>
            <person name="Savage R."/>
            <person name="Osoegawa K."/>
            <person name="de Jong P."/>
            <person name="Lindberg D.R."/>
            <person name="Seaver E.C."/>
            <person name="Weisblat D.A."/>
            <person name="Putnam N.H."/>
            <person name="Grigoriev I.V."/>
            <person name="Rokhsar D.S."/>
        </authorList>
    </citation>
    <scope>NUCLEOTIDE SEQUENCE</scope>
    <source>
        <strain evidence="5">I ESC-2004</strain>
    </source>
</reference>
<dbReference type="InterPro" id="IPR024079">
    <property type="entry name" value="MetalloPept_cat_dom_sf"/>
</dbReference>
<dbReference type="Gene3D" id="3.40.390.10">
    <property type="entry name" value="Collagenase (Catalytic Domain)"/>
    <property type="match status" value="1"/>
</dbReference>